<protein>
    <submittedName>
        <fullName evidence="1">Uncharacterized protein</fullName>
    </submittedName>
</protein>
<proteinExistence type="predicted"/>
<dbReference type="EMBL" id="MN739660">
    <property type="protein sequence ID" value="QHT18927.1"/>
    <property type="molecule type" value="Genomic_DNA"/>
</dbReference>
<name>A0A6C0DQM9_9ZZZZ</name>
<reference evidence="1" key="1">
    <citation type="journal article" date="2020" name="Nature">
        <title>Giant virus diversity and host interactions through global metagenomics.</title>
        <authorList>
            <person name="Schulz F."/>
            <person name="Roux S."/>
            <person name="Paez-Espino D."/>
            <person name="Jungbluth S."/>
            <person name="Walsh D.A."/>
            <person name="Denef V.J."/>
            <person name="McMahon K.D."/>
            <person name="Konstantinidis K.T."/>
            <person name="Eloe-Fadrosh E.A."/>
            <person name="Kyrpides N.C."/>
            <person name="Woyke T."/>
        </authorList>
    </citation>
    <scope>NUCLEOTIDE SEQUENCE</scope>
    <source>
        <strain evidence="1">GVMAG-M-3300023174-49</strain>
    </source>
</reference>
<dbReference type="AlphaFoldDB" id="A0A6C0DQM9"/>
<sequence>MDDDIYDKIKETMDKIEMIYLKYKDDPYMIIKTHSFICNQLPNVLENMRQNYEERTTRLEEVNKVQKSFIETFLNNNQYFYLPSTEKYFYYDGEHYQLHSEDKILHQILTTITRDRTLMTWKQRTKQDIMKRIKQNNLFSSIPESATIQYVLDLLCPTFFKTRNETKYFLTILGDNILKSANTSQHIHFVNNKAKKFIKELNDVCQYVIGVNLNQTIKYKYHAHEYSNCRLIKMNEAIKCENLWSPMIKSALDIICVACHYSKRFTNSDNFVNSFSNDGELKKFVFYLKNTTQEDIVKIFTNEYLQLQNSGNESSNNNQLSQSPPNMQIILTGQTINIRSARIECKDMFYLWKHFLDSKSLPSIIFQNTLKTLLITELSQYYNQDLDTFVGISSKYLPDIQQFLEFWNTTIEIDETETEFEIEEMVVLFKKWCENQNQYNISVAMSDKQVLDLISFFFPTIEIERDKYINGIRCNLWNKQEDIYLSLEQFKQQVRQKLYVKYANLYNYEDLSSPLAGNTISIYDAYNYYCQRFSSIPNKLIVGKSYFEKYVFNNLYEYVIDSKFISIDWVIY</sequence>
<accession>A0A6C0DQM9</accession>
<evidence type="ECO:0000313" key="1">
    <source>
        <dbReference type="EMBL" id="QHT18927.1"/>
    </source>
</evidence>
<organism evidence="1">
    <name type="scientific">viral metagenome</name>
    <dbReference type="NCBI Taxonomy" id="1070528"/>
    <lineage>
        <taxon>unclassified sequences</taxon>
        <taxon>metagenomes</taxon>
        <taxon>organismal metagenomes</taxon>
    </lineage>
</organism>